<dbReference type="PANTHER" id="PTHR46039">
    <property type="entry name" value="SUCROSE-PHOSPHATE SYNTHASE 3-RELATED"/>
    <property type="match status" value="1"/>
</dbReference>
<dbReference type="AlphaFoldDB" id="A0AA38WG71"/>
<dbReference type="Proteomes" id="UP001172457">
    <property type="component" value="Chromosome 4"/>
</dbReference>
<accession>A0AA38WG71</accession>
<evidence type="ECO:0000256" key="2">
    <source>
        <dbReference type="ARBA" id="ARBA00022679"/>
    </source>
</evidence>
<keyword evidence="2" id="KW-0808">Transferase</keyword>
<evidence type="ECO:0000256" key="1">
    <source>
        <dbReference type="ARBA" id="ARBA00022676"/>
    </source>
</evidence>
<name>A0AA38WG71_9ASTR</name>
<gene>
    <name evidence="3" type="ORF">OSB04_015075</name>
</gene>
<sequence>MAEIHSFLVSNGVNPSDFDAFICNSGADLYYSSSHSEDNPFVSDLYYHSHIEYRWGGEGLRKTLAKWASSIIDKKAASKNEEHVVTEDEEISTNYCYAFNIHKPGLVPPVKELRKLMRIHALFRHCLFVYLLAEES</sequence>
<dbReference type="PANTHER" id="PTHR46039:SF2">
    <property type="entry name" value="SUCROSE-PHOSPHATE SYNTHASE 1"/>
    <property type="match status" value="1"/>
</dbReference>
<dbReference type="InterPro" id="IPR044161">
    <property type="entry name" value="SPS"/>
</dbReference>
<reference evidence="3" key="1">
    <citation type="submission" date="2023-03" db="EMBL/GenBank/DDBJ databases">
        <title>Chromosome-scale reference genome and RAD-based genetic map of yellow starthistle (Centaurea solstitialis) reveal putative structural variation and QTLs associated with invader traits.</title>
        <authorList>
            <person name="Reatini B."/>
            <person name="Cang F.A."/>
            <person name="Jiang Q."/>
            <person name="Mckibben M.T.W."/>
            <person name="Barker M.S."/>
            <person name="Rieseberg L.H."/>
            <person name="Dlugosch K.M."/>
        </authorList>
    </citation>
    <scope>NUCLEOTIDE SEQUENCE</scope>
    <source>
        <strain evidence="3">CAN-66</strain>
        <tissue evidence="3">Leaf</tissue>
    </source>
</reference>
<organism evidence="3 4">
    <name type="scientific">Centaurea solstitialis</name>
    <name type="common">yellow star-thistle</name>
    <dbReference type="NCBI Taxonomy" id="347529"/>
    <lineage>
        <taxon>Eukaryota</taxon>
        <taxon>Viridiplantae</taxon>
        <taxon>Streptophyta</taxon>
        <taxon>Embryophyta</taxon>
        <taxon>Tracheophyta</taxon>
        <taxon>Spermatophyta</taxon>
        <taxon>Magnoliopsida</taxon>
        <taxon>eudicotyledons</taxon>
        <taxon>Gunneridae</taxon>
        <taxon>Pentapetalae</taxon>
        <taxon>asterids</taxon>
        <taxon>campanulids</taxon>
        <taxon>Asterales</taxon>
        <taxon>Asteraceae</taxon>
        <taxon>Carduoideae</taxon>
        <taxon>Cardueae</taxon>
        <taxon>Centaureinae</taxon>
        <taxon>Centaurea</taxon>
    </lineage>
</organism>
<proteinExistence type="predicted"/>
<evidence type="ECO:0000313" key="3">
    <source>
        <dbReference type="EMBL" id="KAJ9551030.1"/>
    </source>
</evidence>
<evidence type="ECO:0000313" key="4">
    <source>
        <dbReference type="Proteomes" id="UP001172457"/>
    </source>
</evidence>
<dbReference type="EMBL" id="JARYMX010000004">
    <property type="protein sequence ID" value="KAJ9551030.1"/>
    <property type="molecule type" value="Genomic_DNA"/>
</dbReference>
<protein>
    <submittedName>
        <fullName evidence="3">Uncharacterized protein</fullName>
    </submittedName>
</protein>
<dbReference type="GO" id="GO:0016757">
    <property type="term" value="F:glycosyltransferase activity"/>
    <property type="evidence" value="ECO:0007669"/>
    <property type="project" value="UniProtKB-KW"/>
</dbReference>
<comment type="caution">
    <text evidence="3">The sequence shown here is derived from an EMBL/GenBank/DDBJ whole genome shotgun (WGS) entry which is preliminary data.</text>
</comment>
<keyword evidence="4" id="KW-1185">Reference proteome</keyword>
<keyword evidence="1" id="KW-0328">Glycosyltransferase</keyword>